<organism evidence="2 3">
    <name type="scientific">Paenibacillus yanchengensis</name>
    <dbReference type="NCBI Taxonomy" id="2035833"/>
    <lineage>
        <taxon>Bacteria</taxon>
        <taxon>Bacillati</taxon>
        <taxon>Bacillota</taxon>
        <taxon>Bacilli</taxon>
        <taxon>Bacillales</taxon>
        <taxon>Paenibacillaceae</taxon>
        <taxon>Paenibacillus</taxon>
    </lineage>
</organism>
<proteinExistence type="predicted"/>
<dbReference type="InterPro" id="IPR001509">
    <property type="entry name" value="Epimerase_deHydtase"/>
</dbReference>
<protein>
    <submittedName>
        <fullName evidence="2">NAD-dependent epimerase/dehydratase family protein</fullName>
    </submittedName>
</protein>
<dbReference type="SUPFAM" id="SSF51735">
    <property type="entry name" value="NAD(P)-binding Rossmann-fold domains"/>
    <property type="match status" value="1"/>
</dbReference>
<dbReference type="RefSeq" id="WP_377769799.1">
    <property type="nucleotide sequence ID" value="NZ_JBHUHO010000008.1"/>
</dbReference>
<dbReference type="InterPro" id="IPR051783">
    <property type="entry name" value="NAD(P)-dependent_oxidoreduct"/>
</dbReference>
<dbReference type="Gene3D" id="3.40.50.720">
    <property type="entry name" value="NAD(P)-binding Rossmann-like Domain"/>
    <property type="match status" value="1"/>
</dbReference>
<dbReference type="Pfam" id="PF01370">
    <property type="entry name" value="Epimerase"/>
    <property type="match status" value="1"/>
</dbReference>
<dbReference type="EMBL" id="JBHUHO010000008">
    <property type="protein sequence ID" value="MFD2114784.1"/>
    <property type="molecule type" value="Genomic_DNA"/>
</dbReference>
<evidence type="ECO:0000259" key="1">
    <source>
        <dbReference type="Pfam" id="PF01370"/>
    </source>
</evidence>
<sequence>MKLRDKVVLVTGVSGTVGDKIATKCLREGAKVKGLIRNNEDISLCNKLGITPIIGDLTNRGAIEESLKNVNIVIHAAAYLGGDRTIAEESNIQGVQSLVDGAISAGVERFVHISTVSVYGHLEGDVELNEASDLAYGHSEVYISTKCESERILQDAIANGLECVILRPGVVCAEHNSHWGDKLITKLAEVENVTWIHPDDLTPWVHADNLAEMCVLAAKHPAAVNQIYNAVDGNYTEKEFTVRIALAMQKQLIIPDGSPIRMTYSYNKIKNDLGYHPIKKFEQTVVQLEEQACRWILTHRKQ</sequence>
<dbReference type="Proteomes" id="UP001597362">
    <property type="component" value="Unassembled WGS sequence"/>
</dbReference>
<gene>
    <name evidence="2" type="ORF">ACFSJH_03350</name>
</gene>
<keyword evidence="3" id="KW-1185">Reference proteome</keyword>
<dbReference type="PANTHER" id="PTHR48079:SF6">
    <property type="entry name" value="NAD(P)-BINDING DOMAIN-CONTAINING PROTEIN-RELATED"/>
    <property type="match status" value="1"/>
</dbReference>
<dbReference type="PANTHER" id="PTHR48079">
    <property type="entry name" value="PROTEIN YEEZ"/>
    <property type="match status" value="1"/>
</dbReference>
<name>A0ABW4YHB8_9BACL</name>
<evidence type="ECO:0000313" key="3">
    <source>
        <dbReference type="Proteomes" id="UP001597362"/>
    </source>
</evidence>
<reference evidence="3" key="1">
    <citation type="journal article" date="2019" name="Int. J. Syst. Evol. Microbiol.">
        <title>The Global Catalogue of Microorganisms (GCM) 10K type strain sequencing project: providing services to taxonomists for standard genome sequencing and annotation.</title>
        <authorList>
            <consortium name="The Broad Institute Genomics Platform"/>
            <consortium name="The Broad Institute Genome Sequencing Center for Infectious Disease"/>
            <person name="Wu L."/>
            <person name="Ma J."/>
        </authorList>
    </citation>
    <scope>NUCLEOTIDE SEQUENCE [LARGE SCALE GENOMIC DNA]</scope>
    <source>
        <strain evidence="3">GH52</strain>
    </source>
</reference>
<accession>A0ABW4YHB8</accession>
<feature type="domain" description="NAD-dependent epimerase/dehydratase" evidence="1">
    <location>
        <begin position="8"/>
        <end position="229"/>
    </location>
</feature>
<dbReference type="InterPro" id="IPR036291">
    <property type="entry name" value="NAD(P)-bd_dom_sf"/>
</dbReference>
<evidence type="ECO:0000313" key="2">
    <source>
        <dbReference type="EMBL" id="MFD2114784.1"/>
    </source>
</evidence>
<comment type="caution">
    <text evidence="2">The sequence shown here is derived from an EMBL/GenBank/DDBJ whole genome shotgun (WGS) entry which is preliminary data.</text>
</comment>